<dbReference type="InterPro" id="IPR000432">
    <property type="entry name" value="DNA_mismatch_repair_MutS_C"/>
</dbReference>
<dbReference type="Pfam" id="PF00488">
    <property type="entry name" value="MutS_V"/>
    <property type="match status" value="1"/>
</dbReference>
<reference evidence="6 7" key="1">
    <citation type="submission" date="2022-01" db="EMBL/GenBank/DDBJ databases">
        <title>Flavihumibacter sp. nov., isolated from sediment of a river.</title>
        <authorList>
            <person name="Liu H."/>
        </authorList>
    </citation>
    <scope>NUCLEOTIDE SEQUENCE [LARGE SCALE GENOMIC DNA]</scope>
    <source>
        <strain evidence="6 7">RY-1</strain>
    </source>
</reference>
<dbReference type="EMBL" id="JAKEVY010000001">
    <property type="protein sequence ID" value="MCF1713721.1"/>
    <property type="molecule type" value="Genomic_DNA"/>
</dbReference>
<dbReference type="RefSeq" id="WP_234864249.1">
    <property type="nucleotide sequence ID" value="NZ_JAKEVY010000001.1"/>
</dbReference>
<dbReference type="PANTHER" id="PTHR11361">
    <property type="entry name" value="DNA MISMATCH REPAIR PROTEIN MUTS FAMILY MEMBER"/>
    <property type="match status" value="1"/>
</dbReference>
<protein>
    <recommendedName>
        <fullName evidence="5">DNA mismatch repair proteins mutS family domain-containing protein</fullName>
    </recommendedName>
</protein>
<keyword evidence="2" id="KW-0067">ATP-binding</keyword>
<dbReference type="InterPro" id="IPR036187">
    <property type="entry name" value="DNA_mismatch_repair_MutS_sf"/>
</dbReference>
<dbReference type="PANTHER" id="PTHR11361:SF99">
    <property type="entry name" value="DNA MISMATCH REPAIR PROTEIN"/>
    <property type="match status" value="1"/>
</dbReference>
<dbReference type="SUPFAM" id="SSF48334">
    <property type="entry name" value="DNA repair protein MutS, domain III"/>
    <property type="match status" value="1"/>
</dbReference>
<dbReference type="InterPro" id="IPR045076">
    <property type="entry name" value="MutS"/>
</dbReference>
<feature type="transmembrane region" description="Helical" evidence="4">
    <location>
        <begin position="30"/>
        <end position="48"/>
    </location>
</feature>
<dbReference type="Proteomes" id="UP001200145">
    <property type="component" value="Unassembled WGS sequence"/>
</dbReference>
<evidence type="ECO:0000259" key="5">
    <source>
        <dbReference type="SMART" id="SM00534"/>
    </source>
</evidence>
<sequence length="608" mass="68196">MLQDPNSFYSSFYQQLNTEKQALSQKRNRIAVARVLTIGLTAFLLYQIRSESLLMLVLVFSVALAVFLFLVKFSLQLTDRINLLSEMIRLTDEENRIAQHQFFHRFQGDELAPSKHPYAGDLDLFGKASLFQFLHRTTSEAGHQKLAQWLLEPASTATILARQEATKNLASLPAWSLQFEAYGHQQPIPNATRNQVLNWSATPSGYFPKAAWKLLRFAWPTLAIGLLVLHLLDQLPSASFYGLILLLMAIAFYISKSIVPIYRKLDAVLPSLTSLSNSLHWVETAKFESDHLKTLQSTILHFSGTISPAVRTHSASRAIKSLHQILDRFDYRHNPLVYIPLNTFLLWDIQQVWALEKWKRDHQSALNAWFQSIAELEALNSLGRFAFNHPNYSFPEVSEIPGHWTATGLGHPLIPAGKCVTNDFSTSGRPAIALITGSNMAGKSTFLRSIGVNQVLAMSGAPVFAGHLTTSNMRIMSSMRIADNLEENTSTFYAELSKLKAIIDAVNAGEPVFLLLDEILRGTNSQDRQTGSKALIRQLVKQNATALLATHDLALTELEKEYPNALSNYHFDVSVEKEELFFDYKLKTGICTSMNASILMKKIGIEIT</sequence>
<name>A0ABS9BDD9_9BACT</name>
<gene>
    <name evidence="6" type="ORF">L0U88_03640</name>
</gene>
<accession>A0ABS9BDD9</accession>
<keyword evidence="4" id="KW-1133">Transmembrane helix</keyword>
<feature type="transmembrane region" description="Helical" evidence="4">
    <location>
        <begin position="238"/>
        <end position="255"/>
    </location>
</feature>
<evidence type="ECO:0000313" key="6">
    <source>
        <dbReference type="EMBL" id="MCF1713721.1"/>
    </source>
</evidence>
<feature type="transmembrane region" description="Helical" evidence="4">
    <location>
        <begin position="54"/>
        <end position="75"/>
    </location>
</feature>
<dbReference type="InterPro" id="IPR027417">
    <property type="entry name" value="P-loop_NTPase"/>
</dbReference>
<dbReference type="Gene3D" id="1.10.1420.10">
    <property type="match status" value="1"/>
</dbReference>
<keyword evidence="1" id="KW-0547">Nucleotide-binding</keyword>
<comment type="caution">
    <text evidence="6">The sequence shown here is derived from an EMBL/GenBank/DDBJ whole genome shotgun (WGS) entry which is preliminary data.</text>
</comment>
<feature type="domain" description="DNA mismatch repair proteins mutS family" evidence="5">
    <location>
        <begin position="430"/>
        <end position="608"/>
    </location>
</feature>
<keyword evidence="4" id="KW-0812">Transmembrane</keyword>
<proteinExistence type="predicted"/>
<evidence type="ECO:0000256" key="2">
    <source>
        <dbReference type="ARBA" id="ARBA00022840"/>
    </source>
</evidence>
<keyword evidence="7" id="KW-1185">Reference proteome</keyword>
<evidence type="ECO:0000313" key="7">
    <source>
        <dbReference type="Proteomes" id="UP001200145"/>
    </source>
</evidence>
<dbReference type="SUPFAM" id="SSF52540">
    <property type="entry name" value="P-loop containing nucleoside triphosphate hydrolases"/>
    <property type="match status" value="1"/>
</dbReference>
<keyword evidence="4" id="KW-0472">Membrane</keyword>
<organism evidence="6 7">
    <name type="scientific">Flavihumibacter fluminis</name>
    <dbReference type="NCBI Taxonomy" id="2909236"/>
    <lineage>
        <taxon>Bacteria</taxon>
        <taxon>Pseudomonadati</taxon>
        <taxon>Bacteroidota</taxon>
        <taxon>Chitinophagia</taxon>
        <taxon>Chitinophagales</taxon>
        <taxon>Chitinophagaceae</taxon>
        <taxon>Flavihumibacter</taxon>
    </lineage>
</organism>
<dbReference type="Gene3D" id="3.40.50.300">
    <property type="entry name" value="P-loop containing nucleotide triphosphate hydrolases"/>
    <property type="match status" value="1"/>
</dbReference>
<evidence type="ECO:0000256" key="1">
    <source>
        <dbReference type="ARBA" id="ARBA00022741"/>
    </source>
</evidence>
<keyword evidence="3" id="KW-0238">DNA-binding</keyword>
<evidence type="ECO:0000256" key="4">
    <source>
        <dbReference type="SAM" id="Phobius"/>
    </source>
</evidence>
<evidence type="ECO:0000256" key="3">
    <source>
        <dbReference type="ARBA" id="ARBA00023125"/>
    </source>
</evidence>
<dbReference type="SMART" id="SM00534">
    <property type="entry name" value="MUTSac"/>
    <property type="match status" value="1"/>
</dbReference>